<evidence type="ECO:0000313" key="2">
    <source>
        <dbReference type="Proteomes" id="UP000240704"/>
    </source>
</evidence>
<reference evidence="2" key="1">
    <citation type="submission" date="2017-11" db="EMBL/GenBank/DDBJ databases">
        <title>Genome sequence and characterization of the novel virulent phage PMBT3 infecting Pseudomonas sp.</title>
        <authorList>
            <person name="Koberg S."/>
            <person name="Brinks E."/>
            <person name="Heller K.J."/>
            <person name="Neve H."/>
            <person name="Franz C.M.A.P."/>
        </authorList>
    </citation>
    <scope>NUCLEOTIDE SEQUENCE [LARGE SCALE GENOMIC DNA]</scope>
</reference>
<protein>
    <submittedName>
        <fullName evidence="1">Uncharacterized protein</fullName>
    </submittedName>
</protein>
<dbReference type="Proteomes" id="UP000240704">
    <property type="component" value="Segment"/>
</dbReference>
<sequence length="272" mass="28224">MATQMEEFEASTQLLVQKVEQLITKISAMVGTEDEQAAAHAADALAAKNAAQAAATAANDTLVAIQALDANQIVIDVAQVLAYKNAADASAAAAAQDLAAITQLKADIVLIQTEVLEARTFCNSVKALAQSAQAALEATTLAQAAINQGLQQIITARDNAVSAANSAVEKATAAAASAQKAEDAVLENIRDMVDHSVLSFPISQTVIRVDLPQNRYSIAEPVIICVVNGAATNVSFVCSHELVAGVGEVYTYVTFTFPPALVGKKCNAWISG</sequence>
<organism evidence="1 2">
    <name type="scientific">Pseudomonas phage PMBT3</name>
    <dbReference type="NCBI Taxonomy" id="2059856"/>
    <lineage>
        <taxon>Viruses</taxon>
        <taxon>Duplodnaviria</taxon>
        <taxon>Heunggongvirae</taxon>
        <taxon>Uroviricota</taxon>
        <taxon>Caudoviricetes</taxon>
        <taxon>Maxrubnervirus</taxon>
        <taxon>Maxrubnervirus PMBT3</taxon>
    </lineage>
</organism>
<dbReference type="GeneID" id="54986963"/>
<dbReference type="RefSeq" id="YP_009796573.1">
    <property type="nucleotide sequence ID" value="NC_047902.1"/>
</dbReference>
<proteinExistence type="predicted"/>
<keyword evidence="2" id="KW-1185">Reference proteome</keyword>
<accession>A0A2I6PHU5</accession>
<name>A0A2I6PHU5_9CAUD</name>
<evidence type="ECO:0000313" key="1">
    <source>
        <dbReference type="EMBL" id="AUM59624.1"/>
    </source>
</evidence>
<dbReference type="KEGG" id="vg:54986963"/>
<dbReference type="EMBL" id="MG596799">
    <property type="protein sequence ID" value="AUM59624.1"/>
    <property type="molecule type" value="Genomic_DNA"/>
</dbReference>